<evidence type="ECO:0008006" key="4">
    <source>
        <dbReference type="Google" id="ProtNLM"/>
    </source>
</evidence>
<keyword evidence="1" id="KW-0812">Transmembrane</keyword>
<evidence type="ECO:0000313" key="2">
    <source>
        <dbReference type="EMBL" id="GAA4846248.1"/>
    </source>
</evidence>
<feature type="transmembrane region" description="Helical" evidence="1">
    <location>
        <begin position="112"/>
        <end position="131"/>
    </location>
</feature>
<evidence type="ECO:0000313" key="3">
    <source>
        <dbReference type="Proteomes" id="UP001500298"/>
    </source>
</evidence>
<gene>
    <name evidence="2" type="ORF">GCM10023331_33770</name>
</gene>
<comment type="caution">
    <text evidence="2">The sequence shown here is derived from an EMBL/GenBank/DDBJ whole genome shotgun (WGS) entry which is preliminary data.</text>
</comment>
<keyword evidence="3" id="KW-1185">Reference proteome</keyword>
<name>A0ABP9DHQ2_9BACT</name>
<dbReference type="EMBL" id="BAABJX010000053">
    <property type="protein sequence ID" value="GAA4846248.1"/>
    <property type="molecule type" value="Genomic_DNA"/>
</dbReference>
<evidence type="ECO:0000256" key="1">
    <source>
        <dbReference type="SAM" id="Phobius"/>
    </source>
</evidence>
<keyword evidence="1" id="KW-0472">Membrane</keyword>
<dbReference type="RefSeq" id="WP_345373941.1">
    <property type="nucleotide sequence ID" value="NZ_BAABJX010000053.1"/>
</dbReference>
<reference evidence="3" key="1">
    <citation type="journal article" date="2019" name="Int. J. Syst. Evol. Microbiol.">
        <title>The Global Catalogue of Microorganisms (GCM) 10K type strain sequencing project: providing services to taxonomists for standard genome sequencing and annotation.</title>
        <authorList>
            <consortium name="The Broad Institute Genomics Platform"/>
            <consortium name="The Broad Institute Genome Sequencing Center for Infectious Disease"/>
            <person name="Wu L."/>
            <person name="Ma J."/>
        </authorList>
    </citation>
    <scope>NUCLEOTIDE SEQUENCE [LARGE SCALE GENOMIC DNA]</scope>
    <source>
        <strain evidence="3">JCM 18326</strain>
    </source>
</reference>
<keyword evidence="1" id="KW-1133">Transmembrane helix</keyword>
<sequence>MINRIRQKYADYIGITGSTICLIHCIGTSGLMLFSSLVPGMHEHHQGVHEHHLDFWGMVDVFMLALTALAVVWASKSTHHGGVKLLLWVFLFLFMVATLIKYTAFTMQWIEVTAWMASFGLIATHLYNLYLCRRGVCRVA</sequence>
<dbReference type="Proteomes" id="UP001500298">
    <property type="component" value="Unassembled WGS sequence"/>
</dbReference>
<feature type="transmembrane region" description="Helical" evidence="1">
    <location>
        <begin position="12"/>
        <end position="35"/>
    </location>
</feature>
<protein>
    <recommendedName>
        <fullName evidence="4">MerC mercury resistance protein</fullName>
    </recommendedName>
</protein>
<dbReference type="Pfam" id="PF03203">
    <property type="entry name" value="MerC"/>
    <property type="match status" value="1"/>
</dbReference>
<feature type="transmembrane region" description="Helical" evidence="1">
    <location>
        <begin position="55"/>
        <end position="73"/>
    </location>
</feature>
<organism evidence="2 3">
    <name type="scientific">Algivirga pacifica</name>
    <dbReference type="NCBI Taxonomy" id="1162670"/>
    <lineage>
        <taxon>Bacteria</taxon>
        <taxon>Pseudomonadati</taxon>
        <taxon>Bacteroidota</taxon>
        <taxon>Cytophagia</taxon>
        <taxon>Cytophagales</taxon>
        <taxon>Flammeovirgaceae</taxon>
        <taxon>Algivirga</taxon>
    </lineage>
</organism>
<proteinExistence type="predicted"/>
<dbReference type="InterPro" id="IPR004891">
    <property type="entry name" value="Mercury-R_MerC"/>
</dbReference>
<accession>A0ABP9DHQ2</accession>
<feature type="transmembrane region" description="Helical" evidence="1">
    <location>
        <begin position="85"/>
        <end position="106"/>
    </location>
</feature>